<comment type="caution">
    <text evidence="3">The sequence shown here is derived from an EMBL/GenBank/DDBJ whole genome shotgun (WGS) entry which is preliminary data.</text>
</comment>
<evidence type="ECO:0000256" key="2">
    <source>
        <dbReference type="SAM" id="SignalP"/>
    </source>
</evidence>
<keyword evidence="4" id="KW-1185">Reference proteome</keyword>
<dbReference type="Proteomes" id="UP001189429">
    <property type="component" value="Unassembled WGS sequence"/>
</dbReference>
<proteinExistence type="predicted"/>
<feature type="signal peptide" evidence="2">
    <location>
        <begin position="1"/>
        <end position="31"/>
    </location>
</feature>
<evidence type="ECO:0000256" key="1">
    <source>
        <dbReference type="SAM" id="MobiDB-lite"/>
    </source>
</evidence>
<feature type="region of interest" description="Disordered" evidence="1">
    <location>
        <begin position="274"/>
        <end position="354"/>
    </location>
</feature>
<feature type="compositionally biased region" description="Basic and acidic residues" evidence="1">
    <location>
        <begin position="299"/>
        <end position="311"/>
    </location>
</feature>
<keyword evidence="2" id="KW-0732">Signal</keyword>
<dbReference type="InterPro" id="IPR011992">
    <property type="entry name" value="EF-hand-dom_pair"/>
</dbReference>
<dbReference type="SUPFAM" id="SSF47473">
    <property type="entry name" value="EF-hand"/>
    <property type="match status" value="1"/>
</dbReference>
<feature type="chain" id="PRO_5046805548" description="EF-hand domain-containing protein" evidence="2">
    <location>
        <begin position="32"/>
        <end position="354"/>
    </location>
</feature>
<feature type="region of interest" description="Disordered" evidence="1">
    <location>
        <begin position="50"/>
        <end position="78"/>
    </location>
</feature>
<organism evidence="3 4">
    <name type="scientific">Prorocentrum cordatum</name>
    <dbReference type="NCBI Taxonomy" id="2364126"/>
    <lineage>
        <taxon>Eukaryota</taxon>
        <taxon>Sar</taxon>
        <taxon>Alveolata</taxon>
        <taxon>Dinophyceae</taxon>
        <taxon>Prorocentrales</taxon>
        <taxon>Prorocentraceae</taxon>
        <taxon>Prorocentrum</taxon>
    </lineage>
</organism>
<protein>
    <recommendedName>
        <fullName evidence="5">EF-hand domain-containing protein</fullName>
    </recommendedName>
</protein>
<dbReference type="Gene3D" id="1.10.238.10">
    <property type="entry name" value="EF-hand"/>
    <property type="match status" value="1"/>
</dbReference>
<accession>A0ABN9VFQ0</accession>
<evidence type="ECO:0008006" key="5">
    <source>
        <dbReference type="Google" id="ProtNLM"/>
    </source>
</evidence>
<evidence type="ECO:0000313" key="4">
    <source>
        <dbReference type="Proteomes" id="UP001189429"/>
    </source>
</evidence>
<name>A0ABN9VFQ0_9DINO</name>
<dbReference type="EMBL" id="CAUYUJ010017111">
    <property type="protein sequence ID" value="CAK0871863.1"/>
    <property type="molecule type" value="Genomic_DNA"/>
</dbReference>
<gene>
    <name evidence="3" type="ORF">PCOR1329_LOCUS57535</name>
</gene>
<feature type="compositionally biased region" description="Basic residues" evidence="1">
    <location>
        <begin position="323"/>
        <end position="342"/>
    </location>
</feature>
<evidence type="ECO:0000313" key="3">
    <source>
        <dbReference type="EMBL" id="CAK0871863.1"/>
    </source>
</evidence>
<sequence length="354" mass="36385">MIGWRILAAAGRPKGIGRCTWLLLLRPFALQAPASPSATAALLRDAPRRRLPAPAPGEQHASAAACGGPGSGTEARPAAREWHGGPLVGSACAHVTTLHGRHANRWAVHVASTGTLCVRGVPRIEPQAPSAPSGTIVAAPAHDGRQLPEVGHRIWGSTGSALASTTGARRIGNALAGRQRGGSRAAALGAAAVAGAAAATVFCLPCAQTSAARLWTVEVLAPGGDGLAFPEELRGALEGLGLRLEPEQLAALAARLGPDRSGKVGLKELEKAMRQAERQSAAATSPKPVGAQKPPRVALKKEDKEEFRQENLRPLQAAVPGRGARRARARGLGRERGHRRGRAGAAVGDSGPEP</sequence>
<reference evidence="3" key="1">
    <citation type="submission" date="2023-10" db="EMBL/GenBank/DDBJ databases">
        <authorList>
            <person name="Chen Y."/>
            <person name="Shah S."/>
            <person name="Dougan E. K."/>
            <person name="Thang M."/>
            <person name="Chan C."/>
        </authorList>
    </citation>
    <scope>NUCLEOTIDE SEQUENCE [LARGE SCALE GENOMIC DNA]</scope>
</reference>